<evidence type="ECO:0000313" key="2">
    <source>
        <dbReference type="EMBL" id="RFU60920.1"/>
    </source>
</evidence>
<feature type="domain" description="DUF3658" evidence="1">
    <location>
        <begin position="16"/>
        <end position="124"/>
    </location>
</feature>
<sequence length="129" mass="15496">MIEEELQTIYKYSQENKQILSDIERKHFEKEWLDLSNNFGTLRIWENGEIKVVAENYYDDFIIEKAKKLIGKKKGFLMCARLVGEVYGHILQYIGDSFLEYRVRKLIEKGIFEYKGSLEAMRYYSIKFK</sequence>
<comment type="caution">
    <text evidence="2">The sequence shown here is derived from an EMBL/GenBank/DDBJ whole genome shotgun (WGS) entry which is preliminary data.</text>
</comment>
<name>A0A372L728_9BACI</name>
<dbReference type="RefSeq" id="WP_117324333.1">
    <property type="nucleotide sequence ID" value="NZ_QVTD01000021.1"/>
</dbReference>
<dbReference type="AlphaFoldDB" id="A0A372L728"/>
<dbReference type="EMBL" id="QVTD01000021">
    <property type="protein sequence ID" value="RFU60920.1"/>
    <property type="molecule type" value="Genomic_DNA"/>
</dbReference>
<evidence type="ECO:0000259" key="1">
    <source>
        <dbReference type="Pfam" id="PF12395"/>
    </source>
</evidence>
<evidence type="ECO:0000313" key="3">
    <source>
        <dbReference type="Proteomes" id="UP000262939"/>
    </source>
</evidence>
<accession>A0A372L728</accession>
<organism evidence="2 3">
    <name type="scientific">Peribacillus glennii</name>
    <dbReference type="NCBI Taxonomy" id="2303991"/>
    <lineage>
        <taxon>Bacteria</taxon>
        <taxon>Bacillati</taxon>
        <taxon>Bacillota</taxon>
        <taxon>Bacilli</taxon>
        <taxon>Bacillales</taxon>
        <taxon>Bacillaceae</taxon>
        <taxon>Peribacillus</taxon>
    </lineage>
</organism>
<dbReference type="OrthoDB" id="343110at2"/>
<reference evidence="2 3" key="1">
    <citation type="submission" date="2018-08" db="EMBL/GenBank/DDBJ databases">
        <title>Bacillus chawlae sp. nov., Bacillus glennii sp. nov., and Bacillus saganii sp. nov. Isolated from the Vehicle Assembly Building at Kennedy Space Center where the Viking Spacecraft were Assembled.</title>
        <authorList>
            <person name="Seuylemezian A."/>
            <person name="Vaishampayan P."/>
        </authorList>
    </citation>
    <scope>NUCLEOTIDE SEQUENCE [LARGE SCALE GENOMIC DNA]</scope>
    <source>
        <strain evidence="2 3">V44-8</strain>
    </source>
</reference>
<proteinExistence type="predicted"/>
<dbReference type="InterPro" id="IPR022123">
    <property type="entry name" value="DUF3658"/>
</dbReference>
<dbReference type="Proteomes" id="UP000262939">
    <property type="component" value="Unassembled WGS sequence"/>
</dbReference>
<gene>
    <name evidence="2" type="ORF">D0466_20330</name>
</gene>
<dbReference type="Pfam" id="PF12395">
    <property type="entry name" value="DUF3658"/>
    <property type="match status" value="1"/>
</dbReference>
<protein>
    <recommendedName>
        <fullName evidence="1">DUF3658 domain-containing protein</fullName>
    </recommendedName>
</protein>
<keyword evidence="3" id="KW-1185">Reference proteome</keyword>